<dbReference type="STRING" id="2094558.A0A314XJS0"/>
<evidence type="ECO:0000313" key="3">
    <source>
        <dbReference type="EMBL" id="PQP92205.1"/>
    </source>
</evidence>
<feature type="repeat" description="PPR" evidence="2">
    <location>
        <begin position="58"/>
        <end position="92"/>
    </location>
</feature>
<dbReference type="Pfam" id="PF01535">
    <property type="entry name" value="PPR"/>
    <property type="match status" value="2"/>
</dbReference>
<reference evidence="3 4" key="1">
    <citation type="submission" date="2018-02" db="EMBL/GenBank/DDBJ databases">
        <title>Draft genome of wild Prunus yedoensis var. nudiflora.</title>
        <authorList>
            <person name="Baek S."/>
            <person name="Kim J.-H."/>
            <person name="Choi K."/>
            <person name="Kim G.-B."/>
            <person name="Cho A."/>
            <person name="Jang H."/>
            <person name="Shin C.-H."/>
            <person name="Yu H.-J."/>
            <person name="Mun J.-H."/>
        </authorList>
    </citation>
    <scope>NUCLEOTIDE SEQUENCE [LARGE SCALE GENOMIC DNA]</scope>
    <source>
        <strain evidence="4">cv. Jeju island</strain>
        <tissue evidence="3">Leaf</tissue>
    </source>
</reference>
<dbReference type="NCBIfam" id="TIGR00756">
    <property type="entry name" value="PPR"/>
    <property type="match status" value="2"/>
</dbReference>
<comment type="caution">
    <text evidence="3">The sequence shown here is derived from an EMBL/GenBank/DDBJ whole genome shotgun (WGS) entry which is preliminary data.</text>
</comment>
<dbReference type="FunFam" id="1.25.40.10:FF:000158">
    <property type="entry name" value="pentatricopeptide repeat-containing protein At2g33680"/>
    <property type="match status" value="1"/>
</dbReference>
<dbReference type="Proteomes" id="UP000250321">
    <property type="component" value="Unassembled WGS sequence"/>
</dbReference>
<gene>
    <name evidence="3" type="ORF">Pyn_15205</name>
</gene>
<dbReference type="Pfam" id="PF13041">
    <property type="entry name" value="PPR_2"/>
    <property type="match status" value="1"/>
</dbReference>
<evidence type="ECO:0000313" key="4">
    <source>
        <dbReference type="Proteomes" id="UP000250321"/>
    </source>
</evidence>
<sequence length="220" mass="24024">MCNRNVLPDDYTLATMAKVSGEVQDLVAGKSVHGKSIRVGSSRVDLGRRVFDRMKCRNVYAWTAMVNGYAHSGAPDQALVLFQKMQIHGFAIRKEMNHNVSLCNALIDMYLKCGSLDIARQVFEDDSFLKDAISWSSMISGYGLHGRGDEAIVLYNKMLHLGIKPDAITMVGILSACGRSGLVNEGLSIHSSLSTDIRIKPTVEICACVVDLLGRSGDLD</sequence>
<evidence type="ECO:0000256" key="1">
    <source>
        <dbReference type="ARBA" id="ARBA00022737"/>
    </source>
</evidence>
<dbReference type="GO" id="GO:0009451">
    <property type="term" value="P:RNA modification"/>
    <property type="evidence" value="ECO:0007669"/>
    <property type="project" value="InterPro"/>
</dbReference>
<dbReference type="InterPro" id="IPR002885">
    <property type="entry name" value="PPR_rpt"/>
</dbReference>
<feature type="repeat" description="PPR" evidence="2">
    <location>
        <begin position="131"/>
        <end position="165"/>
    </location>
</feature>
<protein>
    <submittedName>
        <fullName evidence="3">Pentatricopeptide repeat-containing protein</fullName>
    </submittedName>
</protein>
<dbReference type="PANTHER" id="PTHR47926:SF540">
    <property type="entry name" value="PENTATRICOPEPTIDE REPEAT-CONTAINING PROTEIN"/>
    <property type="match status" value="1"/>
</dbReference>
<keyword evidence="1" id="KW-0677">Repeat</keyword>
<keyword evidence="4" id="KW-1185">Reference proteome</keyword>
<evidence type="ECO:0000256" key="2">
    <source>
        <dbReference type="PROSITE-ProRule" id="PRU00708"/>
    </source>
</evidence>
<proteinExistence type="predicted"/>
<dbReference type="InterPro" id="IPR046960">
    <property type="entry name" value="PPR_At4g14850-like_plant"/>
</dbReference>
<name>A0A314XJS0_PRUYE</name>
<dbReference type="AlphaFoldDB" id="A0A314XJS0"/>
<dbReference type="InterPro" id="IPR011990">
    <property type="entry name" value="TPR-like_helical_dom_sf"/>
</dbReference>
<dbReference type="GO" id="GO:0003723">
    <property type="term" value="F:RNA binding"/>
    <property type="evidence" value="ECO:0007669"/>
    <property type="project" value="InterPro"/>
</dbReference>
<dbReference type="GO" id="GO:0099402">
    <property type="term" value="P:plant organ development"/>
    <property type="evidence" value="ECO:0007669"/>
    <property type="project" value="UniProtKB-ARBA"/>
</dbReference>
<accession>A0A314XJS0</accession>
<organism evidence="3 4">
    <name type="scientific">Prunus yedoensis var. nudiflora</name>
    <dbReference type="NCBI Taxonomy" id="2094558"/>
    <lineage>
        <taxon>Eukaryota</taxon>
        <taxon>Viridiplantae</taxon>
        <taxon>Streptophyta</taxon>
        <taxon>Embryophyta</taxon>
        <taxon>Tracheophyta</taxon>
        <taxon>Spermatophyta</taxon>
        <taxon>Magnoliopsida</taxon>
        <taxon>eudicotyledons</taxon>
        <taxon>Gunneridae</taxon>
        <taxon>Pentapetalae</taxon>
        <taxon>rosids</taxon>
        <taxon>fabids</taxon>
        <taxon>Rosales</taxon>
        <taxon>Rosaceae</taxon>
        <taxon>Amygdaloideae</taxon>
        <taxon>Amygdaleae</taxon>
        <taxon>Prunus</taxon>
    </lineage>
</organism>
<dbReference type="PROSITE" id="PS51375">
    <property type="entry name" value="PPR"/>
    <property type="match status" value="2"/>
</dbReference>
<dbReference type="PANTHER" id="PTHR47926">
    <property type="entry name" value="PENTATRICOPEPTIDE REPEAT-CONTAINING PROTEIN"/>
    <property type="match status" value="1"/>
</dbReference>
<dbReference type="Gene3D" id="1.25.40.10">
    <property type="entry name" value="Tetratricopeptide repeat domain"/>
    <property type="match status" value="2"/>
</dbReference>
<dbReference type="OrthoDB" id="879807at2759"/>
<dbReference type="EMBL" id="PJQY01002607">
    <property type="protein sequence ID" value="PQP92205.1"/>
    <property type="molecule type" value="Genomic_DNA"/>
</dbReference>